<keyword evidence="1" id="KW-0805">Transcription regulation</keyword>
<keyword evidence="3" id="KW-0804">Transcription</keyword>
<dbReference type="InterPro" id="IPR000014">
    <property type="entry name" value="PAS"/>
</dbReference>
<dbReference type="PROSITE" id="PS50112">
    <property type="entry name" value="PAS"/>
    <property type="match status" value="1"/>
</dbReference>
<reference evidence="7 8" key="1">
    <citation type="submission" date="2017-12" db="EMBL/GenBank/DDBJ databases">
        <title>The whole genome sequence of the Acidipropionibacterium virtanenii sp. nov. type strain JS278.</title>
        <authorList>
            <person name="Laine P."/>
            <person name="Deptula P."/>
            <person name="Varmanen P."/>
            <person name="Auvinen P."/>
        </authorList>
    </citation>
    <scope>NUCLEOTIDE SEQUENCE [LARGE SCALE GENOMIC DNA]</scope>
    <source>
        <strain evidence="7 8">JS278</strain>
    </source>
</reference>
<dbReference type="PROSITE" id="PS01124">
    <property type="entry name" value="HTH_ARAC_FAMILY_2"/>
    <property type="match status" value="1"/>
</dbReference>
<dbReference type="InterPro" id="IPR018060">
    <property type="entry name" value="HTH_AraC"/>
</dbReference>
<evidence type="ECO:0000313" key="8">
    <source>
        <dbReference type="Proteomes" id="UP000251995"/>
    </source>
</evidence>
<organism evidence="7 8">
    <name type="scientific">Acidipropionibacterium virtanenii</name>
    <dbReference type="NCBI Taxonomy" id="2057246"/>
    <lineage>
        <taxon>Bacteria</taxon>
        <taxon>Bacillati</taxon>
        <taxon>Actinomycetota</taxon>
        <taxon>Actinomycetes</taxon>
        <taxon>Propionibacteriales</taxon>
        <taxon>Propionibacteriaceae</taxon>
        <taxon>Acidipropionibacterium</taxon>
    </lineage>
</organism>
<dbReference type="KEGG" id="acij:JS278_01967"/>
<dbReference type="EMBL" id="CP025198">
    <property type="protein sequence ID" value="AXE39123.1"/>
    <property type="molecule type" value="Genomic_DNA"/>
</dbReference>
<dbReference type="InterPro" id="IPR009057">
    <property type="entry name" value="Homeodomain-like_sf"/>
</dbReference>
<accession>A0A344UV25</accession>
<dbReference type="Proteomes" id="UP000251995">
    <property type="component" value="Chromosome"/>
</dbReference>
<dbReference type="GO" id="GO:0003700">
    <property type="term" value="F:DNA-binding transcription factor activity"/>
    <property type="evidence" value="ECO:0007669"/>
    <property type="project" value="InterPro"/>
</dbReference>
<feature type="domain" description="HTH araC/xylS-type" evidence="5">
    <location>
        <begin position="167"/>
        <end position="265"/>
    </location>
</feature>
<dbReference type="Pfam" id="PF12833">
    <property type="entry name" value="HTH_18"/>
    <property type="match status" value="1"/>
</dbReference>
<dbReference type="Gene3D" id="3.30.450.20">
    <property type="entry name" value="PAS domain"/>
    <property type="match status" value="1"/>
</dbReference>
<evidence type="ECO:0000256" key="4">
    <source>
        <dbReference type="SAM" id="MobiDB-lite"/>
    </source>
</evidence>
<proteinExistence type="predicted"/>
<evidence type="ECO:0000313" key="7">
    <source>
        <dbReference type="EMBL" id="AXE39123.1"/>
    </source>
</evidence>
<dbReference type="PANTHER" id="PTHR46796:SF6">
    <property type="entry name" value="ARAC SUBFAMILY"/>
    <property type="match status" value="1"/>
</dbReference>
<evidence type="ECO:0000256" key="2">
    <source>
        <dbReference type="ARBA" id="ARBA00023125"/>
    </source>
</evidence>
<evidence type="ECO:0000259" key="5">
    <source>
        <dbReference type="PROSITE" id="PS01124"/>
    </source>
</evidence>
<keyword evidence="8" id="KW-1185">Reference proteome</keyword>
<dbReference type="GO" id="GO:0043565">
    <property type="term" value="F:sequence-specific DNA binding"/>
    <property type="evidence" value="ECO:0007669"/>
    <property type="project" value="InterPro"/>
</dbReference>
<dbReference type="PANTHER" id="PTHR46796">
    <property type="entry name" value="HTH-TYPE TRANSCRIPTIONAL ACTIVATOR RHAS-RELATED"/>
    <property type="match status" value="1"/>
</dbReference>
<sequence length="269" mass="30180">MPSSHAAGTAEQTPWTGPGSSGSPDAADQDALLVRAIKQSPLLINIFSHDGTLVYANDAVCSQYGITRDQIDDEAIGKYNVLEDESILLIEPARDLQRAFQGETVHCTDVKIPPEVLATRYRELDDDMEAIYQDIMNFPLTDSEGQVIYVVGVQVVKKVYRGRLEIERAKRYIEEHWRDDFSLLRTAQVSGLSRTHFSRLFKKNAGMTPHRYYVDIKIKRIKAFLADPNLSVSQAFSACGVQYHGHSARVFKERTGLSPSQYRKSLGQA</sequence>
<dbReference type="Gene3D" id="1.10.10.60">
    <property type="entry name" value="Homeodomain-like"/>
    <property type="match status" value="2"/>
</dbReference>
<evidence type="ECO:0000256" key="1">
    <source>
        <dbReference type="ARBA" id="ARBA00023015"/>
    </source>
</evidence>
<name>A0A344UV25_9ACTN</name>
<dbReference type="InterPro" id="IPR035965">
    <property type="entry name" value="PAS-like_dom_sf"/>
</dbReference>
<dbReference type="SMART" id="SM00342">
    <property type="entry name" value="HTH_ARAC"/>
    <property type="match status" value="1"/>
</dbReference>
<dbReference type="SUPFAM" id="SSF55785">
    <property type="entry name" value="PYP-like sensor domain (PAS domain)"/>
    <property type="match status" value="1"/>
</dbReference>
<feature type="domain" description="PAS" evidence="6">
    <location>
        <begin position="29"/>
        <end position="103"/>
    </location>
</feature>
<keyword evidence="2" id="KW-0238">DNA-binding</keyword>
<evidence type="ECO:0000259" key="6">
    <source>
        <dbReference type="PROSITE" id="PS50112"/>
    </source>
</evidence>
<protein>
    <submittedName>
        <fullName evidence="7">HTH-type transcriptional activator Btr</fullName>
    </submittedName>
</protein>
<dbReference type="AlphaFoldDB" id="A0A344UV25"/>
<dbReference type="InterPro" id="IPR050204">
    <property type="entry name" value="AraC_XylS_family_regulators"/>
</dbReference>
<dbReference type="SUPFAM" id="SSF46689">
    <property type="entry name" value="Homeodomain-like"/>
    <property type="match status" value="2"/>
</dbReference>
<evidence type="ECO:0000256" key="3">
    <source>
        <dbReference type="ARBA" id="ARBA00023163"/>
    </source>
</evidence>
<feature type="region of interest" description="Disordered" evidence="4">
    <location>
        <begin position="1"/>
        <end position="27"/>
    </location>
</feature>
<gene>
    <name evidence="7" type="primary">btr</name>
    <name evidence="7" type="ORF">JS278_01967</name>
</gene>